<dbReference type="STRING" id="84588.SYNW2143"/>
<proteinExistence type="predicted"/>
<dbReference type="Pfam" id="PF09366">
    <property type="entry name" value="DUF1997"/>
    <property type="match status" value="1"/>
</dbReference>
<dbReference type="PANTHER" id="PTHR34133:SF8">
    <property type="entry name" value="OS07G0633000 PROTEIN"/>
    <property type="match status" value="1"/>
</dbReference>
<dbReference type="RefSeq" id="WP_011128999.1">
    <property type="nucleotide sequence ID" value="NC_005070.1"/>
</dbReference>
<dbReference type="HOGENOM" id="CLU_120364_0_0_3"/>
<organism evidence="1 2">
    <name type="scientific">Parasynechococcus marenigrum (strain WH8102)</name>
    <dbReference type="NCBI Taxonomy" id="84588"/>
    <lineage>
        <taxon>Bacteria</taxon>
        <taxon>Bacillati</taxon>
        <taxon>Cyanobacteriota</taxon>
        <taxon>Cyanophyceae</taxon>
        <taxon>Synechococcales</taxon>
        <taxon>Prochlorococcaceae</taxon>
        <taxon>Parasynechococcus</taxon>
        <taxon>Parasynechococcus marenigrum</taxon>
    </lineage>
</organism>
<dbReference type="PANTHER" id="PTHR34133">
    <property type="entry name" value="OS07G0633000 PROTEIN"/>
    <property type="match status" value="1"/>
</dbReference>
<evidence type="ECO:0000313" key="2">
    <source>
        <dbReference type="Proteomes" id="UP000001422"/>
    </source>
</evidence>
<accession>Q7U4C7</accession>
<evidence type="ECO:0000313" key="1">
    <source>
        <dbReference type="EMBL" id="CAE08658.1"/>
    </source>
</evidence>
<gene>
    <name evidence="1" type="ordered locus">SYNW2143</name>
</gene>
<protein>
    <recommendedName>
        <fullName evidence="3">DUF1997 domain-containing protein</fullName>
    </recommendedName>
</protein>
<keyword evidence="2" id="KW-1185">Reference proteome</keyword>
<sequence>MPLAFCASQRLDLPVNRQSELLPDYLQQEDRVIASLLDPRQLTRLAPGTYRYTVTTLQVFQLQVKPVVSLEIETVDGTMHMRALDCELEGLGIVDDFNLTLEASLSCNSKGLSGDARLAVQVSQPPLLRLIPRRVLESTGESILGGILLGIKTRVGQQLIADFKRWCRESPTLMSPQKASEKTAAMQS</sequence>
<dbReference type="Proteomes" id="UP000001422">
    <property type="component" value="Chromosome"/>
</dbReference>
<evidence type="ECO:0008006" key="3">
    <source>
        <dbReference type="Google" id="ProtNLM"/>
    </source>
</evidence>
<dbReference type="AlphaFoldDB" id="Q7U4C7"/>
<dbReference type="EMBL" id="BX569694">
    <property type="protein sequence ID" value="CAE08658.1"/>
    <property type="molecule type" value="Genomic_DNA"/>
</dbReference>
<dbReference type="eggNOG" id="ENOG50338M4">
    <property type="taxonomic scope" value="Bacteria"/>
</dbReference>
<dbReference type="InterPro" id="IPR018971">
    <property type="entry name" value="DUF1997"/>
</dbReference>
<dbReference type="KEGG" id="syw:SYNW2143"/>
<name>Q7U4C7_PARMW</name>
<reference evidence="1 2" key="1">
    <citation type="journal article" date="2003" name="Nature">
        <title>The genome of a motile marine Synechococcus.</title>
        <authorList>
            <person name="Palenik B."/>
            <person name="Brahamsha B."/>
            <person name="Larimer F."/>
            <person name="Land M."/>
            <person name="Hauser L."/>
            <person name="Chain P."/>
            <person name="Lamerdin J."/>
            <person name="Regala W."/>
            <person name="Allen E.A."/>
            <person name="McCarren J."/>
            <person name="Paulsen I."/>
            <person name="Dufresne A."/>
            <person name="Partensky F."/>
            <person name="Webb E."/>
            <person name="Waterbury J."/>
        </authorList>
    </citation>
    <scope>NUCLEOTIDE SEQUENCE [LARGE SCALE GENOMIC DNA]</scope>
    <source>
        <strain evidence="1 2">WH8102</strain>
    </source>
</reference>